<proteinExistence type="predicted"/>
<evidence type="ECO:0000313" key="2">
    <source>
        <dbReference type="EMBL" id="RKL11485.1"/>
    </source>
</evidence>
<organism evidence="2 3">
    <name type="scientific">Fusarium oxysporum</name>
    <name type="common">Fusarium vascular wilt</name>
    <dbReference type="NCBI Taxonomy" id="5507"/>
    <lineage>
        <taxon>Eukaryota</taxon>
        <taxon>Fungi</taxon>
        <taxon>Dikarya</taxon>
        <taxon>Ascomycota</taxon>
        <taxon>Pezizomycotina</taxon>
        <taxon>Sordariomycetes</taxon>
        <taxon>Hypocreomycetidae</taxon>
        <taxon>Hypocreales</taxon>
        <taxon>Nectriaceae</taxon>
        <taxon>Fusarium</taxon>
        <taxon>Fusarium oxysporum species complex</taxon>
    </lineage>
</organism>
<reference evidence="2 3" key="1">
    <citation type="journal article" date="2018" name="Sci. Rep.">
        <title>Characterisation of pathogen-specific regions and novel effector candidates in Fusarium oxysporum f. sp. cepae.</title>
        <authorList>
            <person name="Armitage A.D."/>
            <person name="Taylor A."/>
            <person name="Sobczyk M.K."/>
            <person name="Baxter L."/>
            <person name="Greenfield B.P."/>
            <person name="Bates H.J."/>
            <person name="Wilson F."/>
            <person name="Jackson A.C."/>
            <person name="Ott S."/>
            <person name="Harrison R.J."/>
            <person name="Clarkson J.P."/>
        </authorList>
    </citation>
    <scope>NUCLEOTIDE SEQUENCE [LARGE SCALE GENOMIC DNA]</scope>
    <source>
        <strain evidence="2 3">Fo_A28</strain>
    </source>
</reference>
<dbReference type="EMBL" id="MRCY01000037">
    <property type="protein sequence ID" value="RKL11485.1"/>
    <property type="molecule type" value="Genomic_DNA"/>
</dbReference>
<gene>
    <name evidence="2" type="ORF">BFJ68_g8321</name>
</gene>
<evidence type="ECO:0000256" key="1">
    <source>
        <dbReference type="SAM" id="MobiDB-lite"/>
    </source>
</evidence>
<dbReference type="AlphaFoldDB" id="A0A420R398"/>
<name>A0A420R398_FUSOX</name>
<accession>A0A420R398</accession>
<sequence length="100" mass="10635">MTNSGGCTNGLPKDVGGRTMWPVKRGPGAFLSKQITCWRGIIGDSIKALLDHGEVGVLALCDQPCPPSSLGASEQQDPPKRVPYVPEHITRRALDASSTH</sequence>
<dbReference type="Proteomes" id="UP000285860">
    <property type="component" value="Unassembled WGS sequence"/>
</dbReference>
<evidence type="ECO:0000313" key="3">
    <source>
        <dbReference type="Proteomes" id="UP000285860"/>
    </source>
</evidence>
<protein>
    <submittedName>
        <fullName evidence="2">Uncharacterized protein</fullName>
    </submittedName>
</protein>
<feature type="region of interest" description="Disordered" evidence="1">
    <location>
        <begin position="67"/>
        <end position="100"/>
    </location>
</feature>
<comment type="caution">
    <text evidence="2">The sequence shown here is derived from an EMBL/GenBank/DDBJ whole genome shotgun (WGS) entry which is preliminary data.</text>
</comment>